<keyword evidence="1" id="KW-1133">Transmembrane helix</keyword>
<name>K7YNI3_BDEBC</name>
<evidence type="ECO:0000313" key="3">
    <source>
        <dbReference type="Proteomes" id="UP000010074"/>
    </source>
</evidence>
<dbReference type="STRING" id="1069642.Bdt_1676"/>
<keyword evidence="1" id="KW-0472">Membrane</keyword>
<feature type="transmembrane region" description="Helical" evidence="1">
    <location>
        <begin position="64"/>
        <end position="82"/>
    </location>
</feature>
<feature type="transmembrane region" description="Helical" evidence="1">
    <location>
        <begin position="197"/>
        <end position="230"/>
    </location>
</feature>
<feature type="transmembrane region" description="Helical" evidence="1">
    <location>
        <begin position="127"/>
        <end position="152"/>
    </location>
</feature>
<keyword evidence="1" id="KW-0812">Transmembrane</keyword>
<dbReference type="HOGENOM" id="CLU_609257_0_0_7"/>
<dbReference type="Proteomes" id="UP000010074">
    <property type="component" value="Chromosome"/>
</dbReference>
<feature type="transmembrane region" description="Helical" evidence="1">
    <location>
        <begin position="376"/>
        <end position="398"/>
    </location>
</feature>
<reference evidence="2 3" key="1">
    <citation type="journal article" date="2012" name="BMC Genomics">
        <title>Genome analysis of a simultaneously predatory and prey-independent, novel Bdellovibrio bacteriovorus from the River Tiber, supports in silico predictions of both ancient and recent lateral gene transfer from diverse bacteria.</title>
        <authorList>
            <person name="Hobley L."/>
            <person name="Lerner T.R."/>
            <person name="Williams L.E."/>
            <person name="Lambert C."/>
            <person name="Till R."/>
            <person name="Milner D.S."/>
            <person name="Basford S.M."/>
            <person name="Capeness M.J."/>
            <person name="Fenton A.K."/>
            <person name="Atterbury R.J."/>
            <person name="Harris M.A."/>
            <person name="Sockett R.E."/>
        </authorList>
    </citation>
    <scope>NUCLEOTIDE SEQUENCE [LARGE SCALE GENOMIC DNA]</scope>
    <source>
        <strain evidence="2 3">Tiberius</strain>
    </source>
</reference>
<feature type="transmembrane region" description="Helical" evidence="1">
    <location>
        <begin position="94"/>
        <end position="115"/>
    </location>
</feature>
<dbReference type="AlphaFoldDB" id="K7YNI3"/>
<feature type="transmembrane region" description="Helical" evidence="1">
    <location>
        <begin position="173"/>
        <end position="191"/>
    </location>
</feature>
<dbReference type="EMBL" id="CP002930">
    <property type="protein sequence ID" value="AFY01371.1"/>
    <property type="molecule type" value="Genomic_DNA"/>
</dbReference>
<feature type="transmembrane region" description="Helical" evidence="1">
    <location>
        <begin position="242"/>
        <end position="262"/>
    </location>
</feature>
<sequence length="449" mass="50754">MRQEQIKSTLSRLTDARRKQSLVCLLTVVSLYFRWLPVHSGILLALTLLYAVAVSRSHPTINNVTKPLLLLTPAFLVHLVCITRDSLKYGFQPIFILDLLNIATIALFALFIRTVNLDYFVPRLRQYQIFAGAALSLIPSALIVVGFASYILEEQSTELTITMTEFVNSNIDYNIMAFLLLISLNSLVFTRRIKFPFYVFSTIISIGILFSSSRRAFLLLLFLLPLTILLRPSIKLPNLRKVSYGIGFAFAISAATLVLAHIKPFKNHIISKAIVAPLIRPLSLAMTPLEFNKLHYDLVHNIQDHLKVSTEYKTFADSIGELALQPRSNRLKSAFSLIEKFTPLQHVFGNSFYLKELGRMNNFPSDYPHNFLVTSYISTGTIGLILISSCILIALLGLYLHKSEWAHEILIGLFISISFSLTSGFSYWSFLPISLYTTIGIFLLFRDKS</sequence>
<dbReference type="KEGG" id="bbat:Bdt_1676"/>
<feature type="transmembrane region" description="Helical" evidence="1">
    <location>
        <begin position="405"/>
        <end position="421"/>
    </location>
</feature>
<dbReference type="RefSeq" id="WP_015090820.1">
    <property type="nucleotide sequence ID" value="NC_019567.1"/>
</dbReference>
<accession>K7YNI3</accession>
<dbReference type="PATRIC" id="fig|1069642.3.peg.1657"/>
<evidence type="ECO:0000256" key="1">
    <source>
        <dbReference type="SAM" id="Phobius"/>
    </source>
</evidence>
<gene>
    <name evidence="2" type="ORF">Bdt_1676</name>
</gene>
<proteinExistence type="predicted"/>
<organism evidence="2 3">
    <name type="scientific">Bdellovibrio bacteriovorus str. Tiberius</name>
    <dbReference type="NCBI Taxonomy" id="1069642"/>
    <lineage>
        <taxon>Bacteria</taxon>
        <taxon>Pseudomonadati</taxon>
        <taxon>Bdellovibrionota</taxon>
        <taxon>Bdellovibrionia</taxon>
        <taxon>Bdellovibrionales</taxon>
        <taxon>Pseudobdellovibrionaceae</taxon>
        <taxon>Bdellovibrio</taxon>
    </lineage>
</organism>
<evidence type="ECO:0000313" key="2">
    <source>
        <dbReference type="EMBL" id="AFY01371.1"/>
    </source>
</evidence>
<feature type="transmembrane region" description="Helical" evidence="1">
    <location>
        <begin position="21"/>
        <end position="52"/>
    </location>
</feature>
<protein>
    <submittedName>
        <fullName evidence="2">Uncharacterized protein</fullName>
    </submittedName>
</protein>